<organism evidence="8 9">
    <name type="scientific">Gallibacterium genomosp. 2</name>
    <dbReference type="NCBI Taxonomy" id="155517"/>
    <lineage>
        <taxon>Bacteria</taxon>
        <taxon>Pseudomonadati</taxon>
        <taxon>Pseudomonadota</taxon>
        <taxon>Gammaproteobacteria</taxon>
        <taxon>Pasteurellales</taxon>
        <taxon>Pasteurellaceae</taxon>
        <taxon>Gallibacterium</taxon>
    </lineage>
</organism>
<reference evidence="8 9" key="1">
    <citation type="submission" date="2014-08" db="EMBL/GenBank/DDBJ databases">
        <title>Chaperone-usher fimbriae in a diverse selection of Gallibacterium genomes.</title>
        <authorList>
            <person name="Kudirkiene E."/>
            <person name="Bager R.J."/>
            <person name="Johnson T.J."/>
            <person name="Bojesen A.M."/>
        </authorList>
    </citation>
    <scope>NUCLEOTIDE SEQUENCE [LARGE SCALE GENOMIC DNA]</scope>
    <source>
        <strain evidence="8 9">CCM5976</strain>
    </source>
</reference>
<dbReference type="RefSeq" id="WP_039135855.1">
    <property type="nucleotide sequence ID" value="NZ_JPXY01000033.1"/>
</dbReference>
<name>A0A0A2XKL8_9PAST</name>
<evidence type="ECO:0000256" key="1">
    <source>
        <dbReference type="ARBA" id="ARBA00004236"/>
    </source>
</evidence>
<protein>
    <submittedName>
        <fullName evidence="8">Hemolysin regulation protein AhpA</fullName>
    </submittedName>
</protein>
<dbReference type="EMBL" id="JPXY01000033">
    <property type="protein sequence ID" value="KGQ31537.1"/>
    <property type="molecule type" value="Genomic_DNA"/>
</dbReference>
<gene>
    <name evidence="8" type="ORF">P375_07780</name>
</gene>
<keyword evidence="9" id="KW-1185">Reference proteome</keyword>
<sequence>MHTVREKSVKILLLIAILLVSGFTIVTILFGINQFKFGSQLASINQVSNLSHILVRQQANLFSSLLNNNVSVEKLADQLTTLSREKFVLDASVYSGNGELLAQSRNALNLRQQLGLEGEKSLQQTQQIVEPIFDGNSVIGFLRVTFDGQYGQTSESKINQQFRYLYAEVIVILLVGAVIASSFHHFFRRRKIKLVPMRILRKVQENQQRSKAFHQQRRRFKR</sequence>
<evidence type="ECO:0000256" key="2">
    <source>
        <dbReference type="ARBA" id="ARBA00005362"/>
    </source>
</evidence>
<comment type="similarity">
    <text evidence="2">Belongs to the Smp family.</text>
</comment>
<evidence type="ECO:0000256" key="6">
    <source>
        <dbReference type="ARBA" id="ARBA00023136"/>
    </source>
</evidence>
<dbReference type="GO" id="GO:0005886">
    <property type="term" value="C:plasma membrane"/>
    <property type="evidence" value="ECO:0007669"/>
    <property type="project" value="UniProtKB-SubCell"/>
</dbReference>
<evidence type="ECO:0000256" key="4">
    <source>
        <dbReference type="ARBA" id="ARBA00022692"/>
    </source>
</evidence>
<keyword evidence="3" id="KW-1003">Cell membrane</keyword>
<keyword evidence="5 7" id="KW-1133">Transmembrane helix</keyword>
<comment type="subcellular location">
    <subcellularLocation>
        <location evidence="1">Cell membrane</location>
    </subcellularLocation>
</comment>
<evidence type="ECO:0000256" key="7">
    <source>
        <dbReference type="SAM" id="Phobius"/>
    </source>
</evidence>
<evidence type="ECO:0000313" key="8">
    <source>
        <dbReference type="EMBL" id="KGQ31537.1"/>
    </source>
</evidence>
<evidence type="ECO:0000313" key="9">
    <source>
        <dbReference type="Proteomes" id="UP000030418"/>
    </source>
</evidence>
<dbReference type="Proteomes" id="UP000030418">
    <property type="component" value="Unassembled WGS sequence"/>
</dbReference>
<proteinExistence type="inferred from homology"/>
<accession>A0A0A2XKL8</accession>
<dbReference type="InterPro" id="IPR019305">
    <property type="entry name" value="Uncharacterised_Smp"/>
</dbReference>
<evidence type="ECO:0000256" key="5">
    <source>
        <dbReference type="ARBA" id="ARBA00022989"/>
    </source>
</evidence>
<feature type="transmembrane region" description="Helical" evidence="7">
    <location>
        <begin position="12"/>
        <end position="32"/>
    </location>
</feature>
<evidence type="ECO:0000256" key="3">
    <source>
        <dbReference type="ARBA" id="ARBA00022475"/>
    </source>
</evidence>
<feature type="transmembrane region" description="Helical" evidence="7">
    <location>
        <begin position="164"/>
        <end position="187"/>
    </location>
</feature>
<dbReference type="AlphaFoldDB" id="A0A0A2XKL8"/>
<keyword evidence="4 7" id="KW-0812">Transmembrane</keyword>
<dbReference type="Pfam" id="PF10144">
    <property type="entry name" value="SMP_2"/>
    <property type="match status" value="1"/>
</dbReference>
<comment type="caution">
    <text evidence="8">The sequence shown here is derived from an EMBL/GenBank/DDBJ whole genome shotgun (WGS) entry which is preliminary data.</text>
</comment>
<keyword evidence="6 7" id="KW-0472">Membrane</keyword>